<accession>A0A0E2ZML1</accession>
<dbReference type="InterPro" id="IPR020084">
    <property type="entry name" value="NUDIX_hydrolase_CS"/>
</dbReference>
<dbReference type="GO" id="GO:0004081">
    <property type="term" value="F:bis(5'-nucleosyl)-tetraphosphatase (asymmetrical) activity"/>
    <property type="evidence" value="ECO:0007669"/>
    <property type="project" value="TreeGrafter"/>
</dbReference>
<dbReference type="PRINTS" id="PR00502">
    <property type="entry name" value="NUDIXFAMILY"/>
</dbReference>
<dbReference type="InterPro" id="IPR051325">
    <property type="entry name" value="Nudix_hydrolase_domain"/>
</dbReference>
<name>A0A0E2ZML1_9GAMM</name>
<evidence type="ECO:0000256" key="3">
    <source>
        <dbReference type="ARBA" id="ARBA00018911"/>
    </source>
</evidence>
<evidence type="ECO:0000313" key="10">
    <source>
        <dbReference type="Proteomes" id="UP000028839"/>
    </source>
</evidence>
<evidence type="ECO:0000256" key="6">
    <source>
        <dbReference type="ARBA" id="ARBA00032644"/>
    </source>
</evidence>
<comment type="caution">
    <text evidence="9">The sequence shown here is derived from an EMBL/GenBank/DDBJ whole genome shotgun (WGS) entry which is preliminary data.</text>
</comment>
<evidence type="ECO:0000256" key="2">
    <source>
        <dbReference type="ARBA" id="ARBA00005582"/>
    </source>
</evidence>
<dbReference type="GO" id="GO:0000166">
    <property type="term" value="F:nucleotide binding"/>
    <property type="evidence" value="ECO:0007669"/>
    <property type="project" value="UniProtKB-KW"/>
</dbReference>
<dbReference type="OrthoDB" id="7066556at2"/>
<reference evidence="9 10" key="1">
    <citation type="submission" date="2014-07" db="EMBL/GenBank/DDBJ databases">
        <title>Comparative analysis of Nitrosococcus oceani genome inventories of strains from Pacific and Atlantic gyres.</title>
        <authorList>
            <person name="Lim C.K."/>
            <person name="Wang L."/>
            <person name="Sayavedra-Soto L.A."/>
            <person name="Klotz M.G."/>
        </authorList>
    </citation>
    <scope>NUCLEOTIDE SEQUENCE [LARGE SCALE GENOMIC DNA]</scope>
    <source>
        <strain evidence="9 10">C-27</strain>
    </source>
</reference>
<keyword evidence="4" id="KW-0547">Nucleotide-binding</keyword>
<comment type="similarity">
    <text evidence="2 7">Belongs to the Nudix hydrolase family.</text>
</comment>
<protein>
    <recommendedName>
        <fullName evidence="3">Bis(5'-nucleosyl)-tetraphosphatase [asymmetrical]</fullName>
    </recommendedName>
    <alternativeName>
        <fullName evidence="6">Diadenosine 5',5'''-P1,P4-tetraphosphate asymmetrical hydrolase</fullName>
    </alternativeName>
</protein>
<dbReference type="HOGENOM" id="CLU_037162_14_4_6"/>
<dbReference type="AlphaFoldDB" id="A0A0E2ZML1"/>
<dbReference type="Pfam" id="PF00293">
    <property type="entry name" value="NUDIX"/>
    <property type="match status" value="1"/>
</dbReference>
<dbReference type="InterPro" id="IPR003565">
    <property type="entry name" value="Tetra_PHTase"/>
</dbReference>
<dbReference type="PANTHER" id="PTHR21340">
    <property type="entry name" value="DIADENOSINE 5,5-P1,P4-TETRAPHOSPHATE PYROPHOSPHOHYDROLASE MUTT"/>
    <property type="match status" value="1"/>
</dbReference>
<dbReference type="GO" id="GO:0006754">
    <property type="term" value="P:ATP biosynthetic process"/>
    <property type="evidence" value="ECO:0007669"/>
    <property type="project" value="TreeGrafter"/>
</dbReference>
<dbReference type="GO" id="GO:0006167">
    <property type="term" value="P:AMP biosynthetic process"/>
    <property type="evidence" value="ECO:0007669"/>
    <property type="project" value="TreeGrafter"/>
</dbReference>
<evidence type="ECO:0000256" key="4">
    <source>
        <dbReference type="ARBA" id="ARBA00022741"/>
    </source>
</evidence>
<dbReference type="SUPFAM" id="SSF55811">
    <property type="entry name" value="Nudix"/>
    <property type="match status" value="1"/>
</dbReference>
<dbReference type="PROSITE" id="PS51462">
    <property type="entry name" value="NUDIX"/>
    <property type="match status" value="1"/>
</dbReference>
<feature type="domain" description="Nudix hydrolase" evidence="8">
    <location>
        <begin position="3"/>
        <end position="134"/>
    </location>
</feature>
<dbReference type="Proteomes" id="UP000028839">
    <property type="component" value="Unassembled WGS sequence"/>
</dbReference>
<dbReference type="InterPro" id="IPR020476">
    <property type="entry name" value="Nudix_hydrolase"/>
</dbReference>
<evidence type="ECO:0000256" key="5">
    <source>
        <dbReference type="ARBA" id="ARBA00022801"/>
    </source>
</evidence>
<dbReference type="InterPro" id="IPR000086">
    <property type="entry name" value="NUDIX_hydrolase_dom"/>
</dbReference>
<dbReference type="PANTHER" id="PTHR21340:SF0">
    <property type="entry name" value="BIS(5'-NUCLEOSYL)-TETRAPHOSPHATASE [ASYMMETRICAL]"/>
    <property type="match status" value="1"/>
</dbReference>
<dbReference type="EMBL" id="JPGN01000043">
    <property type="protein sequence ID" value="KFI19632.1"/>
    <property type="molecule type" value="Genomic_DNA"/>
</dbReference>
<sequence>MKIKQRSAGVVVIRKTVNYCQYLLLRAYHYWDFPKGLVQPGEDPVMAACREVEEETGLTQLQFRWGYQCRETPPYGRGKVAIYYLALASRSEVHLPVSLELGRPEHHEFRWVTYREGHQLLGGRLREVLNWAQRISDCKAGCGSTPFNPSY</sequence>
<dbReference type="PROSITE" id="PS00893">
    <property type="entry name" value="NUDIX_BOX"/>
    <property type="match status" value="1"/>
</dbReference>
<dbReference type="InterPro" id="IPR015797">
    <property type="entry name" value="NUDIX_hydrolase-like_dom_sf"/>
</dbReference>
<proteinExistence type="inferred from homology"/>
<evidence type="ECO:0000313" key="9">
    <source>
        <dbReference type="EMBL" id="KFI19632.1"/>
    </source>
</evidence>
<organism evidence="9 10">
    <name type="scientific">Nitrosococcus oceani C-27</name>
    <dbReference type="NCBI Taxonomy" id="314279"/>
    <lineage>
        <taxon>Bacteria</taxon>
        <taxon>Pseudomonadati</taxon>
        <taxon>Pseudomonadota</taxon>
        <taxon>Gammaproteobacteria</taxon>
        <taxon>Chromatiales</taxon>
        <taxon>Chromatiaceae</taxon>
        <taxon>Nitrosococcus</taxon>
    </lineage>
</organism>
<dbReference type="CDD" id="cd03428">
    <property type="entry name" value="NUDIX_Ap4A_Nudt2"/>
    <property type="match status" value="1"/>
</dbReference>
<gene>
    <name evidence="9" type="ORF">IB75_07405</name>
</gene>
<dbReference type="Gene3D" id="3.90.79.10">
    <property type="entry name" value="Nucleoside Triphosphate Pyrophosphohydrolase"/>
    <property type="match status" value="1"/>
</dbReference>
<keyword evidence="5 7" id="KW-0378">Hydrolase</keyword>
<evidence type="ECO:0000259" key="8">
    <source>
        <dbReference type="PROSITE" id="PS51462"/>
    </source>
</evidence>
<evidence type="ECO:0000256" key="7">
    <source>
        <dbReference type="RuleBase" id="RU003476"/>
    </source>
</evidence>
<evidence type="ECO:0000256" key="1">
    <source>
        <dbReference type="ARBA" id="ARBA00001946"/>
    </source>
</evidence>
<comment type="cofactor">
    <cofactor evidence="1">
        <name>Mg(2+)</name>
        <dbReference type="ChEBI" id="CHEBI:18420"/>
    </cofactor>
</comment>